<feature type="transmembrane region" description="Helical" evidence="1">
    <location>
        <begin position="242"/>
        <end position="262"/>
    </location>
</feature>
<feature type="transmembrane region" description="Helical" evidence="1">
    <location>
        <begin position="293"/>
        <end position="312"/>
    </location>
</feature>
<feature type="transmembrane region" description="Helical" evidence="1">
    <location>
        <begin position="269"/>
        <end position="287"/>
    </location>
</feature>
<evidence type="ECO:0000256" key="1">
    <source>
        <dbReference type="SAM" id="Phobius"/>
    </source>
</evidence>
<reference evidence="3" key="1">
    <citation type="submission" date="2023-08" db="EMBL/GenBank/DDBJ databases">
        <title>Rhodospirillaceae gen. nov., a novel taxon isolated from the Yangtze River Yuezi River estuary sludge.</title>
        <authorList>
            <person name="Ruan L."/>
        </authorList>
    </citation>
    <scope>NUCLEOTIDE SEQUENCE [LARGE SCALE GENOMIC DNA]</scope>
    <source>
        <strain evidence="3">R-7</strain>
    </source>
</reference>
<dbReference type="Proteomes" id="UP001230156">
    <property type="component" value="Unassembled WGS sequence"/>
</dbReference>
<evidence type="ECO:0000313" key="2">
    <source>
        <dbReference type="EMBL" id="MDQ7246265.1"/>
    </source>
</evidence>
<accession>A0ABU0YEX6</accession>
<feature type="transmembrane region" description="Helical" evidence="1">
    <location>
        <begin position="56"/>
        <end position="78"/>
    </location>
</feature>
<comment type="caution">
    <text evidence="2">The sequence shown here is derived from an EMBL/GenBank/DDBJ whole genome shotgun (WGS) entry which is preliminary data.</text>
</comment>
<protein>
    <submittedName>
        <fullName evidence="2">Uncharacterized protein</fullName>
    </submittedName>
</protein>
<organism evidence="2 3">
    <name type="scientific">Dongia sedimenti</name>
    <dbReference type="NCBI Taxonomy" id="3064282"/>
    <lineage>
        <taxon>Bacteria</taxon>
        <taxon>Pseudomonadati</taxon>
        <taxon>Pseudomonadota</taxon>
        <taxon>Alphaproteobacteria</taxon>
        <taxon>Rhodospirillales</taxon>
        <taxon>Dongiaceae</taxon>
        <taxon>Dongia</taxon>
    </lineage>
</organism>
<gene>
    <name evidence="2" type="ORF">Q8A70_01245</name>
</gene>
<keyword evidence="1" id="KW-0472">Membrane</keyword>
<dbReference type="EMBL" id="JAUYVI010000001">
    <property type="protein sequence ID" value="MDQ7246265.1"/>
    <property type="molecule type" value="Genomic_DNA"/>
</dbReference>
<name>A0ABU0YEX6_9PROT</name>
<feature type="transmembrane region" description="Helical" evidence="1">
    <location>
        <begin position="173"/>
        <end position="189"/>
    </location>
</feature>
<dbReference type="RefSeq" id="WP_379953643.1">
    <property type="nucleotide sequence ID" value="NZ_JAUYVI010000001.1"/>
</dbReference>
<keyword evidence="3" id="KW-1185">Reference proteome</keyword>
<keyword evidence="1" id="KW-0812">Transmembrane</keyword>
<sequence length="319" mass="33379">MTARRRTLIRRLRTPLSLLLSLMVVGLAGYGLHGALRHVDLKAVLAALRGVGAHEIGITLLFTGGSFLAIVGQEYFALKTAGRPLPFPVAALGGFIAQSIGHSSGFSVAVGGGLRYRLYSLFGARFSEVAKVQASFSGTLGLALALQIAAAMLLHPGLLDHEVTLPHSLTRDIGIGLALVGFAILAITIRHKPLDLFGRRIETPPFRFVAPQVLCSVIDIACLAAAAYTLLPAGLHADYPTVLGIAVVSLTLGIASSVPGGLGVFESSVLLLMAPSAALAAPTVGALVAFRALYYLVPLALGLVALGVVELWRRRRMPT</sequence>
<evidence type="ECO:0000313" key="3">
    <source>
        <dbReference type="Proteomes" id="UP001230156"/>
    </source>
</evidence>
<proteinExistence type="predicted"/>
<feature type="transmembrane region" description="Helical" evidence="1">
    <location>
        <begin position="209"/>
        <end position="230"/>
    </location>
</feature>
<keyword evidence="1" id="KW-1133">Transmembrane helix</keyword>
<feature type="transmembrane region" description="Helical" evidence="1">
    <location>
        <begin position="134"/>
        <end position="153"/>
    </location>
</feature>
<feature type="transmembrane region" description="Helical" evidence="1">
    <location>
        <begin position="12"/>
        <end position="36"/>
    </location>
</feature>